<organism evidence="14 15">
    <name type="scientific">Folsomia candida</name>
    <name type="common">Springtail</name>
    <dbReference type="NCBI Taxonomy" id="158441"/>
    <lineage>
        <taxon>Eukaryota</taxon>
        <taxon>Metazoa</taxon>
        <taxon>Ecdysozoa</taxon>
        <taxon>Arthropoda</taxon>
        <taxon>Hexapoda</taxon>
        <taxon>Collembola</taxon>
        <taxon>Entomobryomorpha</taxon>
        <taxon>Isotomoidea</taxon>
        <taxon>Isotomidae</taxon>
        <taxon>Proisotominae</taxon>
        <taxon>Folsomia</taxon>
    </lineage>
</organism>
<feature type="transmembrane region" description="Helical" evidence="11">
    <location>
        <begin position="811"/>
        <end position="833"/>
    </location>
</feature>
<dbReference type="InterPro" id="IPR032675">
    <property type="entry name" value="LRR_dom_sf"/>
</dbReference>
<dbReference type="InterPro" id="IPR000157">
    <property type="entry name" value="TIR_dom"/>
</dbReference>
<sequence length="1033" mass="117822">MNYSVILLGATISLSVFIRLCVVCGAIEINSDDVDTTRSKLSQHLSNLDTLPPETDLSLSASALHQYEVDYRKILQEDERYQEPGREAELDQLVEQRMAYLRTAPTTTKSSSTTPKKFDENYYEEQICGIMHNIRHKDIGRDDELRESRFIPDGFAPLGCFYEDEWKKYLVCNDRNMREVPYRLPRDLERLHVSGTKIQQVNRTNFGHVSISNIQFVQNEITDMQPWAFSNVDNIHTLEIMDNYLSYLAFDIYFGLKDVMALHLDGNQISFKIYENCSARTDISEIPLVLPKLRVLMLRRNPLQIIPAQMWAGLRESELTMLDMSSCALEFIHHESFKFLPRLQTLYLINNPRLMPTLASAFEGLRNGVLENLALSDNGLHRFPTEAISIVADTLYSLDLSGNPLAYLSTDDIPSNLIRIRTLNLANCYLMDIQDGTLDRMPSLLTLSLNYNFLKSVPKMANLTHLTYLTLSNNIIIPAPDVNNGGAQRRFIITENSFTNLRSVRQILLANTNVKEIPKNTFSGLSKLDSLVLDNTELKLIEDGTFTGLDALKSLTLSNNRELTSISPLNSMTFYGLQNLKYLYLANCQIKFKNIPINDTNETTTMGPSEVTTVNDSKPSLIPDEFRPFKFLSTLQKLELSNNSITHMYPELFSNNMYLTQLLFDGNELESWNTPLLSTLYAQNRAAMNEDSLIDLNKNTKFALSVNKLSFITDAMISDLISFGAYVVDLSSNIFMCDKGACALRDLMSTPDGGGIFPYNVTWTNKESYRCVDPNSDVLINLVNVTNEMCTYFDKSFPLPEETSGESSNNWTTIVIASTVSFAGVIAIAAVGYKQRAQIRYLIFRAQLNISVPRKAKTSVAELIQYDFDIFISYHNEDRDFIQNKFLPEVEDPSFRLETKAPDHLNDLEIGSKSAGFRVCLHERDFEAGMPITENILEAIDRSKKVVIVVSKKYLESQWCTFEMNLAYHRLVESRRKSFVVIILEEIPSNLRTKVLNYLMRTKTYLEWPGVDGSRQDVQRFWTRLRSSFLAKE</sequence>
<dbReference type="InterPro" id="IPR035897">
    <property type="entry name" value="Toll_tir_struct_dom_sf"/>
</dbReference>
<keyword evidence="4 11" id="KW-0812">Transmembrane</keyword>
<evidence type="ECO:0000256" key="9">
    <source>
        <dbReference type="ARBA" id="ARBA00023170"/>
    </source>
</evidence>
<evidence type="ECO:0000256" key="7">
    <source>
        <dbReference type="ARBA" id="ARBA00022989"/>
    </source>
</evidence>
<dbReference type="Pfam" id="PF13306">
    <property type="entry name" value="LRR_5"/>
    <property type="match status" value="1"/>
</dbReference>
<feature type="signal peptide" evidence="12">
    <location>
        <begin position="1"/>
        <end position="26"/>
    </location>
</feature>
<evidence type="ECO:0000256" key="12">
    <source>
        <dbReference type="SAM" id="SignalP"/>
    </source>
</evidence>
<dbReference type="InterPro" id="IPR003591">
    <property type="entry name" value="Leu-rich_rpt_typical-subtyp"/>
</dbReference>
<dbReference type="PROSITE" id="PS50104">
    <property type="entry name" value="TIR"/>
    <property type="match status" value="1"/>
</dbReference>
<dbReference type="InterPro" id="IPR001611">
    <property type="entry name" value="Leu-rich_rpt"/>
</dbReference>
<dbReference type="InterPro" id="IPR026906">
    <property type="entry name" value="LRR_5"/>
</dbReference>
<keyword evidence="3" id="KW-0433">Leucine-rich repeat</keyword>
<dbReference type="PANTHER" id="PTHR24365:SF541">
    <property type="entry name" value="PROTEIN TOLL-RELATED"/>
    <property type="match status" value="1"/>
</dbReference>
<evidence type="ECO:0000256" key="10">
    <source>
        <dbReference type="ARBA" id="ARBA00023180"/>
    </source>
</evidence>
<keyword evidence="15" id="KW-1185">Reference proteome</keyword>
<dbReference type="AlphaFoldDB" id="A0A226EJD7"/>
<keyword evidence="8 11" id="KW-0472">Membrane</keyword>
<evidence type="ECO:0000313" key="15">
    <source>
        <dbReference type="Proteomes" id="UP000198287"/>
    </source>
</evidence>
<dbReference type="SMART" id="SM00369">
    <property type="entry name" value="LRR_TYP"/>
    <property type="match status" value="8"/>
</dbReference>
<evidence type="ECO:0000256" key="1">
    <source>
        <dbReference type="ARBA" id="ARBA00004167"/>
    </source>
</evidence>
<dbReference type="PANTHER" id="PTHR24365">
    <property type="entry name" value="TOLL-LIKE RECEPTOR"/>
    <property type="match status" value="1"/>
</dbReference>
<dbReference type="SMART" id="SM00255">
    <property type="entry name" value="TIR"/>
    <property type="match status" value="1"/>
</dbReference>
<comment type="similarity">
    <text evidence="2">Belongs to the Toll-like receptor family.</text>
</comment>
<protein>
    <submittedName>
        <fullName evidence="14">Toll-like receptor 13</fullName>
    </submittedName>
</protein>
<evidence type="ECO:0000313" key="14">
    <source>
        <dbReference type="EMBL" id="OXA57227.1"/>
    </source>
</evidence>
<evidence type="ECO:0000256" key="4">
    <source>
        <dbReference type="ARBA" id="ARBA00022692"/>
    </source>
</evidence>
<evidence type="ECO:0000256" key="5">
    <source>
        <dbReference type="ARBA" id="ARBA00022729"/>
    </source>
</evidence>
<evidence type="ECO:0000259" key="13">
    <source>
        <dbReference type="PROSITE" id="PS50104"/>
    </source>
</evidence>
<feature type="domain" description="TIR" evidence="13">
    <location>
        <begin position="866"/>
        <end position="1029"/>
    </location>
</feature>
<dbReference type="GO" id="GO:0038023">
    <property type="term" value="F:signaling receptor activity"/>
    <property type="evidence" value="ECO:0007669"/>
    <property type="project" value="TreeGrafter"/>
</dbReference>
<dbReference type="SUPFAM" id="SSF52200">
    <property type="entry name" value="Toll/Interleukin receptor TIR domain"/>
    <property type="match status" value="1"/>
</dbReference>
<keyword evidence="5 12" id="KW-0732">Signal</keyword>
<reference evidence="14 15" key="1">
    <citation type="submission" date="2015-12" db="EMBL/GenBank/DDBJ databases">
        <title>The genome of Folsomia candida.</title>
        <authorList>
            <person name="Faddeeva A."/>
            <person name="Derks M.F."/>
            <person name="Anvar Y."/>
            <person name="Smit S."/>
            <person name="Van Straalen N."/>
            <person name="Roelofs D."/>
        </authorList>
    </citation>
    <scope>NUCLEOTIDE SEQUENCE [LARGE SCALE GENOMIC DNA]</scope>
    <source>
        <strain evidence="14 15">VU population</strain>
        <tissue evidence="14">Whole body</tissue>
    </source>
</reference>
<evidence type="ECO:0000256" key="2">
    <source>
        <dbReference type="ARBA" id="ARBA00009634"/>
    </source>
</evidence>
<dbReference type="OMA" id="DNTICTI"/>
<dbReference type="STRING" id="158441.A0A226EJD7"/>
<dbReference type="Pfam" id="PF01582">
    <property type="entry name" value="TIR"/>
    <property type="match status" value="1"/>
</dbReference>
<name>A0A226EJD7_FOLCA</name>
<dbReference type="PROSITE" id="PS51450">
    <property type="entry name" value="LRR"/>
    <property type="match status" value="2"/>
</dbReference>
<dbReference type="Gene3D" id="3.40.50.10140">
    <property type="entry name" value="Toll/interleukin-1 receptor homology (TIR) domain"/>
    <property type="match status" value="1"/>
</dbReference>
<dbReference type="Pfam" id="PF13855">
    <property type="entry name" value="LRR_8"/>
    <property type="match status" value="2"/>
</dbReference>
<proteinExistence type="inferred from homology"/>
<dbReference type="EMBL" id="LNIX01000003">
    <property type="protein sequence ID" value="OXA57227.1"/>
    <property type="molecule type" value="Genomic_DNA"/>
</dbReference>
<keyword evidence="10" id="KW-0325">Glycoprotein</keyword>
<dbReference type="GO" id="GO:0007165">
    <property type="term" value="P:signal transduction"/>
    <property type="evidence" value="ECO:0007669"/>
    <property type="project" value="InterPro"/>
</dbReference>
<keyword evidence="6" id="KW-0677">Repeat</keyword>
<evidence type="ECO:0000256" key="11">
    <source>
        <dbReference type="SAM" id="Phobius"/>
    </source>
</evidence>
<dbReference type="OrthoDB" id="1081807at2759"/>
<gene>
    <name evidence="14" type="ORF">Fcan01_07432</name>
</gene>
<comment type="subcellular location">
    <subcellularLocation>
        <location evidence="1">Membrane</location>
        <topology evidence="1">Single-pass membrane protein</topology>
    </subcellularLocation>
</comment>
<dbReference type="SUPFAM" id="SSF52058">
    <property type="entry name" value="L domain-like"/>
    <property type="match status" value="3"/>
</dbReference>
<evidence type="ECO:0000256" key="6">
    <source>
        <dbReference type="ARBA" id="ARBA00022737"/>
    </source>
</evidence>
<keyword evidence="7 11" id="KW-1133">Transmembrane helix</keyword>
<dbReference type="Gene3D" id="3.80.10.10">
    <property type="entry name" value="Ribonuclease Inhibitor"/>
    <property type="match status" value="4"/>
</dbReference>
<accession>A0A226EJD7</accession>
<keyword evidence="9 14" id="KW-0675">Receptor</keyword>
<feature type="chain" id="PRO_5012104233" evidence="12">
    <location>
        <begin position="27"/>
        <end position="1033"/>
    </location>
</feature>
<dbReference type="Pfam" id="PF00560">
    <property type="entry name" value="LRR_1"/>
    <property type="match status" value="1"/>
</dbReference>
<dbReference type="Proteomes" id="UP000198287">
    <property type="component" value="Unassembled WGS sequence"/>
</dbReference>
<comment type="caution">
    <text evidence="14">The sequence shown here is derived from an EMBL/GenBank/DDBJ whole genome shotgun (WGS) entry which is preliminary data.</text>
</comment>
<evidence type="ECO:0000256" key="8">
    <source>
        <dbReference type="ARBA" id="ARBA00023136"/>
    </source>
</evidence>
<dbReference type="GO" id="GO:0005886">
    <property type="term" value="C:plasma membrane"/>
    <property type="evidence" value="ECO:0007669"/>
    <property type="project" value="TreeGrafter"/>
</dbReference>
<evidence type="ECO:0000256" key="3">
    <source>
        <dbReference type="ARBA" id="ARBA00022614"/>
    </source>
</evidence>